<keyword evidence="2" id="KW-1185">Reference proteome</keyword>
<dbReference type="AlphaFoldDB" id="A0A1H3LTJ4"/>
<sequence length="247" mass="28594">MLTQKIAVHRLNSQERQTLSQQMYPLQAQLFTGVDSEAFRRYVVDSSAWRTWIYLQRSEQGELVGYLALHTFRRVIHGKRRQIFRMETGKLPAFRGRDLTILRALGRMLLHNLSGLRYESFFFASMVYPASYAMAAKYAPRIWPTLRQPTPADKQALIFELAASFHLEPVSPEAPYVRHVGWITRESGKQPRWSRVVNPHAVYFIEENPTFTQGHGLLTLMPASLVDICRAVARLLIGRSKLLRPRR</sequence>
<dbReference type="EMBL" id="FNOV01000011">
    <property type="protein sequence ID" value="SDY67344.1"/>
    <property type="molecule type" value="Genomic_DNA"/>
</dbReference>
<dbReference type="RefSeq" id="WP_092742058.1">
    <property type="nucleotide sequence ID" value="NZ_FNOV01000011.1"/>
</dbReference>
<dbReference type="STRING" id="651662.SAMN04488069_111114"/>
<evidence type="ECO:0000313" key="1">
    <source>
        <dbReference type="EMBL" id="SDY67344.1"/>
    </source>
</evidence>
<accession>A0A1H3LTJ4</accession>
<evidence type="ECO:0008006" key="3">
    <source>
        <dbReference type="Google" id="ProtNLM"/>
    </source>
</evidence>
<proteinExistence type="predicted"/>
<gene>
    <name evidence="1" type="ORF">SAMN04488069_111114</name>
</gene>
<dbReference type="Proteomes" id="UP000199249">
    <property type="component" value="Unassembled WGS sequence"/>
</dbReference>
<organism evidence="1 2">
    <name type="scientific">Hymenobacter psychrophilus</name>
    <dbReference type="NCBI Taxonomy" id="651662"/>
    <lineage>
        <taxon>Bacteria</taxon>
        <taxon>Pseudomonadati</taxon>
        <taxon>Bacteroidota</taxon>
        <taxon>Cytophagia</taxon>
        <taxon>Cytophagales</taxon>
        <taxon>Hymenobacteraceae</taxon>
        <taxon>Hymenobacter</taxon>
    </lineage>
</organism>
<name>A0A1H3LTJ4_9BACT</name>
<reference evidence="2" key="1">
    <citation type="submission" date="2016-10" db="EMBL/GenBank/DDBJ databases">
        <authorList>
            <person name="Varghese N."/>
            <person name="Submissions S."/>
        </authorList>
    </citation>
    <scope>NUCLEOTIDE SEQUENCE [LARGE SCALE GENOMIC DNA]</scope>
    <source>
        <strain evidence="2">CGMCC 1.8975</strain>
    </source>
</reference>
<evidence type="ECO:0000313" key="2">
    <source>
        <dbReference type="Proteomes" id="UP000199249"/>
    </source>
</evidence>
<dbReference type="OrthoDB" id="8593536at2"/>
<protein>
    <recommendedName>
        <fullName evidence="3">Acetyltransferase (GNAT) domain-containing protein</fullName>
    </recommendedName>
</protein>